<evidence type="ECO:0000313" key="3">
    <source>
        <dbReference type="Proteomes" id="UP000054477"/>
    </source>
</evidence>
<dbReference type="EMBL" id="KN838685">
    <property type="protein sequence ID" value="KIJ97757.1"/>
    <property type="molecule type" value="Genomic_DNA"/>
</dbReference>
<dbReference type="HOGENOM" id="CLU_1598445_0_0_1"/>
<feature type="non-terminal residue" evidence="2">
    <location>
        <position position="167"/>
    </location>
</feature>
<name>A0A0C9XP16_9AGAR</name>
<accession>A0A0C9XP16</accession>
<proteinExistence type="predicted"/>
<sequence>EGRGLQNSLTWGQTAFDSLVDILLWTLPDSVSEWQTYVCVSTYQSPTTHAVPLSQDQARDPPPPASLESTTDDSSLTSAILSRITPLQSRLSFLVSSPSRLTLDWLGPFMNYGCAVSRSRSRLRCYWVAALIKDVVDSCHSDTMYIPKLRWPARALGSVVAFLDCYL</sequence>
<evidence type="ECO:0000313" key="2">
    <source>
        <dbReference type="EMBL" id="KIJ97757.1"/>
    </source>
</evidence>
<protein>
    <submittedName>
        <fullName evidence="2">Uncharacterized protein</fullName>
    </submittedName>
</protein>
<dbReference type="AlphaFoldDB" id="A0A0C9XP16"/>
<dbReference type="Proteomes" id="UP000054477">
    <property type="component" value="Unassembled WGS sequence"/>
</dbReference>
<organism evidence="2 3">
    <name type="scientific">Laccaria amethystina LaAM-08-1</name>
    <dbReference type="NCBI Taxonomy" id="1095629"/>
    <lineage>
        <taxon>Eukaryota</taxon>
        <taxon>Fungi</taxon>
        <taxon>Dikarya</taxon>
        <taxon>Basidiomycota</taxon>
        <taxon>Agaricomycotina</taxon>
        <taxon>Agaricomycetes</taxon>
        <taxon>Agaricomycetidae</taxon>
        <taxon>Agaricales</taxon>
        <taxon>Agaricineae</taxon>
        <taxon>Hydnangiaceae</taxon>
        <taxon>Laccaria</taxon>
    </lineage>
</organism>
<evidence type="ECO:0000256" key="1">
    <source>
        <dbReference type="SAM" id="MobiDB-lite"/>
    </source>
</evidence>
<gene>
    <name evidence="2" type="ORF">K443DRAFT_105176</name>
</gene>
<keyword evidence="3" id="KW-1185">Reference proteome</keyword>
<reference evidence="2 3" key="1">
    <citation type="submission" date="2014-04" db="EMBL/GenBank/DDBJ databases">
        <authorList>
            <consortium name="DOE Joint Genome Institute"/>
            <person name="Kuo A."/>
            <person name="Kohler A."/>
            <person name="Nagy L.G."/>
            <person name="Floudas D."/>
            <person name="Copeland A."/>
            <person name="Barry K.W."/>
            <person name="Cichocki N."/>
            <person name="Veneault-Fourrey C."/>
            <person name="LaButti K."/>
            <person name="Lindquist E.A."/>
            <person name="Lipzen A."/>
            <person name="Lundell T."/>
            <person name="Morin E."/>
            <person name="Murat C."/>
            <person name="Sun H."/>
            <person name="Tunlid A."/>
            <person name="Henrissat B."/>
            <person name="Grigoriev I.V."/>
            <person name="Hibbett D.S."/>
            <person name="Martin F."/>
            <person name="Nordberg H.P."/>
            <person name="Cantor M.N."/>
            <person name="Hua S.X."/>
        </authorList>
    </citation>
    <scope>NUCLEOTIDE SEQUENCE [LARGE SCALE GENOMIC DNA]</scope>
    <source>
        <strain evidence="2 3">LaAM-08-1</strain>
    </source>
</reference>
<dbReference type="OrthoDB" id="3109652at2759"/>
<feature type="region of interest" description="Disordered" evidence="1">
    <location>
        <begin position="50"/>
        <end position="74"/>
    </location>
</feature>
<reference evidence="3" key="2">
    <citation type="submission" date="2015-01" db="EMBL/GenBank/DDBJ databases">
        <title>Evolutionary Origins and Diversification of the Mycorrhizal Mutualists.</title>
        <authorList>
            <consortium name="DOE Joint Genome Institute"/>
            <consortium name="Mycorrhizal Genomics Consortium"/>
            <person name="Kohler A."/>
            <person name="Kuo A."/>
            <person name="Nagy L.G."/>
            <person name="Floudas D."/>
            <person name="Copeland A."/>
            <person name="Barry K.W."/>
            <person name="Cichocki N."/>
            <person name="Veneault-Fourrey C."/>
            <person name="LaButti K."/>
            <person name="Lindquist E.A."/>
            <person name="Lipzen A."/>
            <person name="Lundell T."/>
            <person name="Morin E."/>
            <person name="Murat C."/>
            <person name="Riley R."/>
            <person name="Ohm R."/>
            <person name="Sun H."/>
            <person name="Tunlid A."/>
            <person name="Henrissat B."/>
            <person name="Grigoriev I.V."/>
            <person name="Hibbett D.S."/>
            <person name="Martin F."/>
        </authorList>
    </citation>
    <scope>NUCLEOTIDE SEQUENCE [LARGE SCALE GENOMIC DNA]</scope>
    <source>
        <strain evidence="3">LaAM-08-1</strain>
    </source>
</reference>